<comment type="caution">
    <text evidence="1">The sequence shown here is derived from an EMBL/GenBank/DDBJ whole genome shotgun (WGS) entry which is preliminary data.</text>
</comment>
<dbReference type="Proteomes" id="UP000789702">
    <property type="component" value="Unassembled WGS sequence"/>
</dbReference>
<organism evidence="1 2">
    <name type="scientific">Dentiscutata heterogama</name>
    <dbReference type="NCBI Taxonomy" id="1316150"/>
    <lineage>
        <taxon>Eukaryota</taxon>
        <taxon>Fungi</taxon>
        <taxon>Fungi incertae sedis</taxon>
        <taxon>Mucoromycota</taxon>
        <taxon>Glomeromycotina</taxon>
        <taxon>Glomeromycetes</taxon>
        <taxon>Diversisporales</taxon>
        <taxon>Gigasporaceae</taxon>
        <taxon>Dentiscutata</taxon>
    </lineage>
</organism>
<accession>A0ACA9Q3R4</accession>
<evidence type="ECO:0000313" key="1">
    <source>
        <dbReference type="EMBL" id="CAG8734989.1"/>
    </source>
</evidence>
<protein>
    <submittedName>
        <fullName evidence="1">16640_t:CDS:1</fullName>
    </submittedName>
</protein>
<feature type="non-terminal residue" evidence="1">
    <location>
        <position position="100"/>
    </location>
</feature>
<proteinExistence type="predicted"/>
<name>A0ACA9Q3R4_9GLOM</name>
<sequence length="100" mass="11827">LFTDLFLHYTFGNRYYNLKSNIGLFIEECWHDDPGKRPVIDEVTRELRKTCEKKLEQFKAFYSTFCPPNKVLDSTLQAKEIEKKLTTLSQPRLQLKILPS</sequence>
<dbReference type="EMBL" id="CAJVPU010038501">
    <property type="protein sequence ID" value="CAG8734989.1"/>
    <property type="molecule type" value="Genomic_DNA"/>
</dbReference>
<reference evidence="1" key="1">
    <citation type="submission" date="2021-06" db="EMBL/GenBank/DDBJ databases">
        <authorList>
            <person name="Kallberg Y."/>
            <person name="Tangrot J."/>
            <person name="Rosling A."/>
        </authorList>
    </citation>
    <scope>NUCLEOTIDE SEQUENCE</scope>
    <source>
        <strain evidence="1">IL203A</strain>
    </source>
</reference>
<evidence type="ECO:0000313" key="2">
    <source>
        <dbReference type="Proteomes" id="UP000789702"/>
    </source>
</evidence>
<keyword evidence="2" id="KW-1185">Reference proteome</keyword>
<feature type="non-terminal residue" evidence="1">
    <location>
        <position position="1"/>
    </location>
</feature>
<gene>
    <name evidence="1" type="ORF">DHETER_LOCUS13679</name>
</gene>